<dbReference type="Gene3D" id="2.60.200.40">
    <property type="match status" value="1"/>
</dbReference>
<dbReference type="PANTHER" id="PTHR12358">
    <property type="entry name" value="SPHINGOSINE KINASE"/>
    <property type="match status" value="1"/>
</dbReference>
<keyword evidence="1" id="KW-0808">Transferase</keyword>
<evidence type="ECO:0000259" key="5">
    <source>
        <dbReference type="PROSITE" id="PS50146"/>
    </source>
</evidence>
<evidence type="ECO:0000313" key="6">
    <source>
        <dbReference type="EMBL" id="GAA5534719.1"/>
    </source>
</evidence>
<dbReference type="PANTHER" id="PTHR12358:SF54">
    <property type="entry name" value="SPHINGOSINE KINASE RELATED PROTEIN"/>
    <property type="match status" value="1"/>
</dbReference>
<gene>
    <name evidence="6" type="primary">dagK_3</name>
    <name evidence="6" type="ORF">Dalu01_03132</name>
</gene>
<keyword evidence="2" id="KW-0547">Nucleotide-binding</keyword>
<dbReference type="InterPro" id="IPR050187">
    <property type="entry name" value="Lipid_Phosphate_FormReg"/>
</dbReference>
<dbReference type="EMBL" id="BAABRV010000009">
    <property type="protein sequence ID" value="GAA5534719.1"/>
    <property type="molecule type" value="Genomic_DNA"/>
</dbReference>
<sequence length="314" mass="32450">MTLDAQPAPPLSGAAVTDATLIFNSNAGGSGRASPDRLVEALHQQGYRPVYRATDDEADLAAALQEARGTVFVAGGDGTVRAVALRLAGRPGLRLGILPMGTANNVGRTLGVAGDPLDVIASYAGAGTVPLDLGRVLAPWGEDLFLEACGCGAFAEVLAEYDPEGGKSPLRAVGALTSTLGNFDPLPLALTLDGQPQPEVAYALVEVMNTQATGPRLKLATTADPTDGQLNVIRVDAGGREGLLAYLAALARDSFEELSSVENVPVRRIEIPYVGQAFHVDGEVRPAQPGGCGVVRVEVWPGALSVLVPRQQEG</sequence>
<evidence type="ECO:0000256" key="3">
    <source>
        <dbReference type="ARBA" id="ARBA00022777"/>
    </source>
</evidence>
<evidence type="ECO:0000313" key="7">
    <source>
        <dbReference type="Proteomes" id="UP001404956"/>
    </source>
</evidence>
<dbReference type="SUPFAM" id="SSF111331">
    <property type="entry name" value="NAD kinase/diacylglycerol kinase-like"/>
    <property type="match status" value="1"/>
</dbReference>
<dbReference type="Gene3D" id="3.40.50.10330">
    <property type="entry name" value="Probable inorganic polyphosphate/atp-NAD kinase, domain 1"/>
    <property type="match status" value="1"/>
</dbReference>
<dbReference type="SMART" id="SM00046">
    <property type="entry name" value="DAGKc"/>
    <property type="match status" value="1"/>
</dbReference>
<evidence type="ECO:0000256" key="2">
    <source>
        <dbReference type="ARBA" id="ARBA00022741"/>
    </source>
</evidence>
<dbReference type="Pfam" id="PF19279">
    <property type="entry name" value="YegS_C"/>
    <property type="match status" value="1"/>
</dbReference>
<keyword evidence="4" id="KW-0067">ATP-binding</keyword>
<dbReference type="InterPro" id="IPR016064">
    <property type="entry name" value="NAD/diacylglycerol_kinase_sf"/>
</dbReference>
<dbReference type="InterPro" id="IPR001206">
    <property type="entry name" value="Diacylglycerol_kinase_cat_dom"/>
</dbReference>
<dbReference type="RefSeq" id="WP_345456693.1">
    <property type="nucleotide sequence ID" value="NZ_BAABRV010000009.1"/>
</dbReference>
<keyword evidence="7" id="KW-1185">Reference proteome</keyword>
<dbReference type="PROSITE" id="PS50146">
    <property type="entry name" value="DAGK"/>
    <property type="match status" value="1"/>
</dbReference>
<dbReference type="InterPro" id="IPR045540">
    <property type="entry name" value="YegS/DAGK_C"/>
</dbReference>
<name>A0ABP9XH83_9DEIO</name>
<dbReference type="GO" id="GO:0016301">
    <property type="term" value="F:kinase activity"/>
    <property type="evidence" value="ECO:0007669"/>
    <property type="project" value="UniProtKB-KW"/>
</dbReference>
<evidence type="ECO:0000256" key="1">
    <source>
        <dbReference type="ARBA" id="ARBA00022679"/>
    </source>
</evidence>
<proteinExistence type="predicted"/>
<dbReference type="Pfam" id="PF00781">
    <property type="entry name" value="DAGK_cat"/>
    <property type="match status" value="1"/>
</dbReference>
<reference evidence="6 7" key="1">
    <citation type="submission" date="2024-02" db="EMBL/GenBank/DDBJ databases">
        <title>Deinococcus aluminii NBRC 112889.</title>
        <authorList>
            <person name="Ichikawa N."/>
            <person name="Katano-Makiyama Y."/>
            <person name="Hidaka K."/>
        </authorList>
    </citation>
    <scope>NUCLEOTIDE SEQUENCE [LARGE SCALE GENOMIC DNA]</scope>
    <source>
        <strain evidence="6 7">NBRC 112889</strain>
    </source>
</reference>
<dbReference type="Proteomes" id="UP001404956">
    <property type="component" value="Unassembled WGS sequence"/>
</dbReference>
<keyword evidence="3 6" id="KW-0418">Kinase</keyword>
<comment type="caution">
    <text evidence="6">The sequence shown here is derived from an EMBL/GenBank/DDBJ whole genome shotgun (WGS) entry which is preliminary data.</text>
</comment>
<protein>
    <submittedName>
        <fullName evidence="6">Diacylglycerol kinase</fullName>
    </submittedName>
</protein>
<accession>A0ABP9XH83</accession>
<organism evidence="6 7">
    <name type="scientific">Deinococcus aluminii</name>
    <dbReference type="NCBI Taxonomy" id="1656885"/>
    <lineage>
        <taxon>Bacteria</taxon>
        <taxon>Thermotogati</taxon>
        <taxon>Deinococcota</taxon>
        <taxon>Deinococci</taxon>
        <taxon>Deinococcales</taxon>
        <taxon>Deinococcaceae</taxon>
        <taxon>Deinococcus</taxon>
    </lineage>
</organism>
<dbReference type="InterPro" id="IPR017438">
    <property type="entry name" value="ATP-NAD_kinase_N"/>
</dbReference>
<feature type="domain" description="DAGKc" evidence="5">
    <location>
        <begin position="14"/>
        <end position="141"/>
    </location>
</feature>
<evidence type="ECO:0000256" key="4">
    <source>
        <dbReference type="ARBA" id="ARBA00022840"/>
    </source>
</evidence>